<reference evidence="1" key="1">
    <citation type="submission" date="2021-06" db="EMBL/GenBank/DDBJ databases">
        <title>50 bacteria genomes isolated from Dapeng, Shenzhen, China.</title>
        <authorList>
            <person name="Zheng W."/>
            <person name="Yu S."/>
            <person name="Huang Y."/>
        </authorList>
    </citation>
    <scope>NUCLEOTIDE SEQUENCE</scope>
    <source>
        <strain evidence="1">DP4N28-2</strain>
    </source>
</reference>
<dbReference type="Proteomes" id="UP000824927">
    <property type="component" value="Unassembled WGS sequence"/>
</dbReference>
<evidence type="ECO:0000313" key="2">
    <source>
        <dbReference type="Proteomes" id="UP000824927"/>
    </source>
</evidence>
<name>A0A9Q3S2D7_9SPHN</name>
<gene>
    <name evidence="1" type="ORF">KUV31_11480</name>
</gene>
<accession>A0A9Q3S2D7</accession>
<dbReference type="PROSITE" id="PS52050">
    <property type="entry name" value="WYL"/>
    <property type="match status" value="1"/>
</dbReference>
<protein>
    <submittedName>
        <fullName evidence="1">WYL domain-containing protein</fullName>
    </submittedName>
</protein>
<dbReference type="RefSeq" id="WP_222405617.1">
    <property type="nucleotide sequence ID" value="NZ_JAHVKP010000001.1"/>
</dbReference>
<proteinExistence type="predicted"/>
<dbReference type="AlphaFoldDB" id="A0A9Q3S2D7"/>
<evidence type="ECO:0000313" key="1">
    <source>
        <dbReference type="EMBL" id="MBY6218960.1"/>
    </source>
</evidence>
<comment type="caution">
    <text evidence="1">The sequence shown here is derived from an EMBL/GenBank/DDBJ whole genome shotgun (WGS) entry which is preliminary data.</text>
</comment>
<organism evidence="1 2">
    <name type="scientific">Qipengyuania aquimaris</name>
    <dbReference type="NCBI Taxonomy" id="255984"/>
    <lineage>
        <taxon>Bacteria</taxon>
        <taxon>Pseudomonadati</taxon>
        <taxon>Pseudomonadota</taxon>
        <taxon>Alphaproteobacteria</taxon>
        <taxon>Sphingomonadales</taxon>
        <taxon>Erythrobacteraceae</taxon>
        <taxon>Qipengyuania</taxon>
    </lineage>
</organism>
<sequence>MQHESTFNFVQAVLAEAMRKRLMISAVYNSSTLTLAPHQIVLRNDAFYLGSVNPNKSRRVDEAPALGYFKIDGLSQVSLTDETFEPLPPEACLPAREDDRVIASLD</sequence>
<dbReference type="EMBL" id="JAHVKP010000001">
    <property type="protein sequence ID" value="MBY6218960.1"/>
    <property type="molecule type" value="Genomic_DNA"/>
</dbReference>